<sequence length="178" mass="19219">MPLKNALGSSVFHGIQIAIALLTIAATYDQATVIDPATNTRKCLLNVPAMSANTEGVQLDPMGAATKREFCEVVIFGSVACTAISLILLLVNGFLYARKGRGLYWVFTSRTLTDLTLLYCLAQAILHTIGVFTTCKNLGAPLPDKIKMCKDRYGEAFGKNVETVWASVGGVWGLCLVW</sequence>
<feature type="transmembrane region" description="Helical" evidence="1">
    <location>
        <begin position="116"/>
        <end position="135"/>
    </location>
</feature>
<protein>
    <submittedName>
        <fullName evidence="2">Uncharacterized protein</fullName>
    </submittedName>
</protein>
<dbReference type="EMBL" id="JADGJD010001740">
    <property type="protein sequence ID" value="KAJ3038333.1"/>
    <property type="molecule type" value="Genomic_DNA"/>
</dbReference>
<proteinExistence type="predicted"/>
<evidence type="ECO:0000313" key="2">
    <source>
        <dbReference type="EMBL" id="KAJ3038333.1"/>
    </source>
</evidence>
<keyword evidence="1" id="KW-0812">Transmembrane</keyword>
<feature type="non-terminal residue" evidence="2">
    <location>
        <position position="178"/>
    </location>
</feature>
<dbReference type="Proteomes" id="UP001212841">
    <property type="component" value="Unassembled WGS sequence"/>
</dbReference>
<keyword evidence="1" id="KW-0472">Membrane</keyword>
<feature type="transmembrane region" description="Helical" evidence="1">
    <location>
        <begin position="73"/>
        <end position="96"/>
    </location>
</feature>
<name>A0AAD5X0R1_9FUNG</name>
<organism evidence="2 3">
    <name type="scientific">Rhizophlyctis rosea</name>
    <dbReference type="NCBI Taxonomy" id="64517"/>
    <lineage>
        <taxon>Eukaryota</taxon>
        <taxon>Fungi</taxon>
        <taxon>Fungi incertae sedis</taxon>
        <taxon>Chytridiomycota</taxon>
        <taxon>Chytridiomycota incertae sedis</taxon>
        <taxon>Chytridiomycetes</taxon>
        <taxon>Rhizophlyctidales</taxon>
        <taxon>Rhizophlyctidaceae</taxon>
        <taxon>Rhizophlyctis</taxon>
    </lineage>
</organism>
<reference evidence="2" key="1">
    <citation type="submission" date="2020-05" db="EMBL/GenBank/DDBJ databases">
        <title>Phylogenomic resolution of chytrid fungi.</title>
        <authorList>
            <person name="Stajich J.E."/>
            <person name="Amses K."/>
            <person name="Simmons R."/>
            <person name="Seto K."/>
            <person name="Myers J."/>
            <person name="Bonds A."/>
            <person name="Quandt C.A."/>
            <person name="Barry K."/>
            <person name="Liu P."/>
            <person name="Grigoriev I."/>
            <person name="Longcore J.E."/>
            <person name="James T.Y."/>
        </authorList>
    </citation>
    <scope>NUCLEOTIDE SEQUENCE</scope>
    <source>
        <strain evidence="2">JEL0318</strain>
    </source>
</reference>
<keyword evidence="1" id="KW-1133">Transmembrane helix</keyword>
<evidence type="ECO:0000313" key="3">
    <source>
        <dbReference type="Proteomes" id="UP001212841"/>
    </source>
</evidence>
<accession>A0AAD5X0R1</accession>
<evidence type="ECO:0000256" key="1">
    <source>
        <dbReference type="SAM" id="Phobius"/>
    </source>
</evidence>
<comment type="caution">
    <text evidence="2">The sequence shown here is derived from an EMBL/GenBank/DDBJ whole genome shotgun (WGS) entry which is preliminary data.</text>
</comment>
<gene>
    <name evidence="2" type="ORF">HK097_003207</name>
</gene>
<keyword evidence="3" id="KW-1185">Reference proteome</keyword>
<dbReference type="AlphaFoldDB" id="A0AAD5X0R1"/>